<dbReference type="Gene3D" id="3.30.40.10">
    <property type="entry name" value="Zinc/RING finger domain, C3HC4 (zinc finger)"/>
    <property type="match status" value="1"/>
</dbReference>
<keyword evidence="6 10" id="KW-0863">Zinc-finger</keyword>
<evidence type="ECO:0000256" key="9">
    <source>
        <dbReference type="ARBA" id="ARBA00023242"/>
    </source>
</evidence>
<keyword evidence="9" id="KW-0539">Nucleus</keyword>
<proteinExistence type="predicted"/>
<protein>
    <submittedName>
        <fullName evidence="12">Ring box protein 1</fullName>
    </submittedName>
</protein>
<organism evidence="12 13">
    <name type="scientific">Aduncisulcus paluster</name>
    <dbReference type="NCBI Taxonomy" id="2918883"/>
    <lineage>
        <taxon>Eukaryota</taxon>
        <taxon>Metamonada</taxon>
        <taxon>Carpediemonas-like organisms</taxon>
        <taxon>Aduncisulcus</taxon>
    </lineage>
</organism>
<sequence length="92" mass="10551">MSKEDKPTFEIKAWHAVATWEYDIDVSTCAICQHSCMEPCIECQGKAGSASRCPLAWGECGHAFHFHCIDQWVKSKPKCPLCMQQWKMKDKE</sequence>
<evidence type="ECO:0000313" key="12">
    <source>
        <dbReference type="EMBL" id="GKT32343.1"/>
    </source>
</evidence>
<dbReference type="Proteomes" id="UP001057375">
    <property type="component" value="Unassembled WGS sequence"/>
</dbReference>
<dbReference type="InterPro" id="IPR024766">
    <property type="entry name" value="Znf_RING_H2"/>
</dbReference>
<evidence type="ECO:0000256" key="1">
    <source>
        <dbReference type="ARBA" id="ARBA00004123"/>
    </source>
</evidence>
<comment type="pathway">
    <text evidence="3">Protein modification; protein ubiquitination.</text>
</comment>
<keyword evidence="5" id="KW-0479">Metal-binding</keyword>
<dbReference type="PROSITE" id="PS50089">
    <property type="entry name" value="ZF_RING_2"/>
    <property type="match status" value="1"/>
</dbReference>
<dbReference type="Pfam" id="PF12678">
    <property type="entry name" value="zf-rbx1"/>
    <property type="match status" value="1"/>
</dbReference>
<comment type="caution">
    <text evidence="12">The sequence shown here is derived from an EMBL/GenBank/DDBJ whole genome shotgun (WGS) entry which is preliminary data.</text>
</comment>
<evidence type="ECO:0000256" key="2">
    <source>
        <dbReference type="ARBA" id="ARBA00004496"/>
    </source>
</evidence>
<dbReference type="SUPFAM" id="SSF57850">
    <property type="entry name" value="RING/U-box"/>
    <property type="match status" value="1"/>
</dbReference>
<evidence type="ECO:0000259" key="11">
    <source>
        <dbReference type="PROSITE" id="PS50089"/>
    </source>
</evidence>
<keyword evidence="4" id="KW-0963">Cytoplasm</keyword>
<gene>
    <name evidence="12" type="ORF">ADUPG1_006522</name>
</gene>
<evidence type="ECO:0000256" key="7">
    <source>
        <dbReference type="ARBA" id="ARBA00022786"/>
    </source>
</evidence>
<dbReference type="EMBL" id="BQXS01009973">
    <property type="protein sequence ID" value="GKT32343.1"/>
    <property type="molecule type" value="Genomic_DNA"/>
</dbReference>
<accession>A0ABQ5KIJ5</accession>
<evidence type="ECO:0000256" key="4">
    <source>
        <dbReference type="ARBA" id="ARBA00022490"/>
    </source>
</evidence>
<dbReference type="InterPro" id="IPR001841">
    <property type="entry name" value="Znf_RING"/>
</dbReference>
<evidence type="ECO:0000256" key="5">
    <source>
        <dbReference type="ARBA" id="ARBA00022723"/>
    </source>
</evidence>
<dbReference type="InterPro" id="IPR051031">
    <property type="entry name" value="RING-box_E3_Ubiquitin_Ligase"/>
</dbReference>
<feature type="domain" description="RING-type" evidence="11">
    <location>
        <begin position="29"/>
        <end position="82"/>
    </location>
</feature>
<keyword evidence="8" id="KW-0862">Zinc</keyword>
<comment type="subcellular location">
    <subcellularLocation>
        <location evidence="2">Cytoplasm</location>
    </subcellularLocation>
    <subcellularLocation>
        <location evidence="1">Nucleus</location>
    </subcellularLocation>
</comment>
<evidence type="ECO:0000256" key="8">
    <source>
        <dbReference type="ARBA" id="ARBA00022833"/>
    </source>
</evidence>
<evidence type="ECO:0000256" key="3">
    <source>
        <dbReference type="ARBA" id="ARBA00004906"/>
    </source>
</evidence>
<evidence type="ECO:0000313" key="13">
    <source>
        <dbReference type="Proteomes" id="UP001057375"/>
    </source>
</evidence>
<keyword evidence="7" id="KW-0833">Ubl conjugation pathway</keyword>
<evidence type="ECO:0000256" key="6">
    <source>
        <dbReference type="ARBA" id="ARBA00022771"/>
    </source>
</evidence>
<keyword evidence="13" id="KW-1185">Reference proteome</keyword>
<reference evidence="12" key="1">
    <citation type="submission" date="2022-03" db="EMBL/GenBank/DDBJ databases">
        <title>Draft genome sequence of Aduncisulcus paluster, a free-living microaerophilic Fornicata.</title>
        <authorList>
            <person name="Yuyama I."/>
            <person name="Kume K."/>
            <person name="Tamura T."/>
            <person name="Inagaki Y."/>
            <person name="Hashimoto T."/>
        </authorList>
    </citation>
    <scope>NUCLEOTIDE SEQUENCE</scope>
    <source>
        <strain evidence="12">NY0171</strain>
    </source>
</reference>
<evidence type="ECO:0000256" key="10">
    <source>
        <dbReference type="PROSITE-ProRule" id="PRU00175"/>
    </source>
</evidence>
<dbReference type="PANTHER" id="PTHR11210">
    <property type="entry name" value="RING BOX"/>
    <property type="match status" value="1"/>
</dbReference>
<dbReference type="InterPro" id="IPR013083">
    <property type="entry name" value="Znf_RING/FYVE/PHD"/>
</dbReference>
<name>A0ABQ5KIJ5_9EUKA</name>